<feature type="binding site" description="in other chain" evidence="7">
    <location>
        <position position="288"/>
    </location>
    <ligand>
        <name>substrate</name>
        <note>ligand shared between dimeric partners</note>
    </ligand>
</feature>
<keyword evidence="5 9" id="KW-0521">NADP</keyword>
<comment type="similarity">
    <text evidence="1 5 9">Belongs to the 6-phosphogluconate dehydrogenase family.</text>
</comment>
<organism evidence="11 12">
    <name type="scientific">Jeotgalibaca porci</name>
    <dbReference type="NCBI Taxonomy" id="1868793"/>
    <lineage>
        <taxon>Bacteria</taxon>
        <taxon>Bacillati</taxon>
        <taxon>Bacillota</taxon>
        <taxon>Bacilli</taxon>
        <taxon>Lactobacillales</taxon>
        <taxon>Carnobacteriaceae</taxon>
        <taxon>Jeotgalibaca</taxon>
    </lineage>
</organism>
<dbReference type="SMART" id="SM01350">
    <property type="entry name" value="6PGD"/>
    <property type="match status" value="1"/>
</dbReference>
<dbReference type="Gene3D" id="1.20.5.320">
    <property type="entry name" value="6-Phosphogluconate Dehydrogenase, domain 3"/>
    <property type="match status" value="1"/>
</dbReference>
<feature type="binding site" description="in other chain" evidence="7">
    <location>
        <position position="261"/>
    </location>
    <ligand>
        <name>substrate</name>
        <note>ligand shared between dimeric partners</note>
    </ligand>
</feature>
<dbReference type="GO" id="GO:0006098">
    <property type="term" value="P:pentose-phosphate shunt"/>
    <property type="evidence" value="ECO:0007669"/>
    <property type="project" value="UniProtKB-UniPathway"/>
</dbReference>
<dbReference type="PROSITE" id="PS00461">
    <property type="entry name" value="6PGD"/>
    <property type="match status" value="1"/>
</dbReference>
<evidence type="ECO:0000256" key="4">
    <source>
        <dbReference type="ARBA" id="ARBA00023064"/>
    </source>
</evidence>
<dbReference type="GeneID" id="94553787"/>
<proteinExistence type="inferred from homology"/>
<feature type="binding site" evidence="8">
    <location>
        <position position="102"/>
    </location>
    <ligand>
        <name>NADP(+)</name>
        <dbReference type="ChEBI" id="CHEBI:58349"/>
    </ligand>
</feature>
<dbReference type="Gene3D" id="1.10.1040.10">
    <property type="entry name" value="N-(1-d-carboxylethyl)-l-norvaline Dehydrogenase, domain 2"/>
    <property type="match status" value="1"/>
</dbReference>
<feature type="binding site" evidence="7">
    <location>
        <position position="452"/>
    </location>
    <ligand>
        <name>substrate</name>
        <note>ligand shared between dimeric partners</note>
    </ligand>
</feature>
<dbReference type="NCBIfam" id="NF006765">
    <property type="entry name" value="PRK09287.1"/>
    <property type="match status" value="1"/>
</dbReference>
<sequence length="476" mass="52878">MSKQQIGVVGMAVMGKNLALNIESRGYSVSIFNRTGSKTEAVINENPEKNLVPTYTIEEFVDSLEKPRRILLMVQAGAATDMTIQSLLPHLDEGDVLIDGGNTFYQETIRRNKELENSGVNFIGTGVSGGEEGALKGPSIMPGGQKEAYELVAPILEKIAAKAEDGTPCVAYIGNDGAGHYVKMVHNGIEYGDMQLIAESYDLMRNFLKMSVEEIAAVFKEWSEGELDSYLIDITTDILTKYDPETGKPMVDVILDRAGNKGTGKWTSQSALDLGVPLPLITESVFARFISALKSERVTASKILPTVDEVPSVDKAEFLENIRQALFFSKIMSYAQGFSQMRFASEENNWDLQYGEIAKIWRAGCIIRARFLQNITDAYNKNPELENLLLDSYFTDITKNYHQSVRKVVATAVTAGIPIPTLSSAIAYFDSYRAETLPANIIQAQRDYFGAHTYERTDKEGSYHFEWDEEVEVPQD</sequence>
<feature type="domain" description="6-phosphogluconate dehydrogenase C-terminal" evidence="10">
    <location>
        <begin position="179"/>
        <end position="468"/>
    </location>
</feature>
<comment type="subunit">
    <text evidence="2 5">Homodimer.</text>
</comment>
<dbReference type="Pfam" id="PF00393">
    <property type="entry name" value="6PGD"/>
    <property type="match status" value="1"/>
</dbReference>
<gene>
    <name evidence="11" type="primary">gndA</name>
    <name evidence="11" type="ORF">G7058_10860</name>
</gene>
<dbReference type="KEGG" id="jpo:G7058_10860"/>
<feature type="binding site" description="in other chain" evidence="7">
    <location>
        <position position="191"/>
    </location>
    <ligand>
        <name>substrate</name>
        <note>ligand shared between dimeric partners</note>
    </ligand>
</feature>
<comment type="function">
    <text evidence="5">Catalyzes the oxidative decarboxylation of 6-phosphogluconate to ribulose 5-phosphate and CO(2), with concomitant reduction of NADP to NADPH.</text>
</comment>
<reference evidence="11 12" key="1">
    <citation type="journal article" date="2017" name="Int. J. Syst. Evol. Microbiol.">
        <title>Jeotgalibaca porci sp. nov. and Jeotgalibaca arthritidis sp. nov., isolated from pigs, and emended description of the genus Jeotgalibaca.</title>
        <authorList>
            <person name="Zamora L."/>
            <person name="Perez-Sancho M."/>
            <person name="Dominguez L."/>
            <person name="Fernandez-Garayzabal J.F."/>
            <person name="Vela A.I."/>
        </authorList>
    </citation>
    <scope>NUCLEOTIDE SEQUENCE [LARGE SCALE GENOMIC DNA]</scope>
    <source>
        <strain evidence="11 12">CCUG 69148</strain>
    </source>
</reference>
<feature type="binding site" evidence="7">
    <location>
        <position position="446"/>
    </location>
    <ligand>
        <name>substrate</name>
        <note>ligand shared between dimeric partners</note>
    </ligand>
</feature>
<evidence type="ECO:0000259" key="10">
    <source>
        <dbReference type="SMART" id="SM01350"/>
    </source>
</evidence>
<dbReference type="FunFam" id="1.20.5.320:FF:000001">
    <property type="entry name" value="6-phosphogluconate dehydrogenase, decarboxylating"/>
    <property type="match status" value="1"/>
</dbReference>
<dbReference type="InterPro" id="IPR006114">
    <property type="entry name" value="6PGDH_C"/>
</dbReference>
<dbReference type="InterPro" id="IPR006115">
    <property type="entry name" value="6PGDH_NADP-bd"/>
</dbReference>
<keyword evidence="5 9" id="KW-0570">Pentose shunt</keyword>
<dbReference type="InterPro" id="IPR006113">
    <property type="entry name" value="6PGDH_Gnd/GntZ"/>
</dbReference>
<evidence type="ECO:0000256" key="6">
    <source>
        <dbReference type="PIRSR" id="PIRSR000109-1"/>
    </source>
</evidence>
<dbReference type="GO" id="GO:0004616">
    <property type="term" value="F:phosphogluconate dehydrogenase (decarboxylating) activity"/>
    <property type="evidence" value="ECO:0007669"/>
    <property type="project" value="UniProtKB-EC"/>
</dbReference>
<comment type="catalytic activity">
    <reaction evidence="5 9">
        <text>6-phospho-D-gluconate + NADP(+) = D-ribulose 5-phosphate + CO2 + NADPH</text>
        <dbReference type="Rhea" id="RHEA:10116"/>
        <dbReference type="ChEBI" id="CHEBI:16526"/>
        <dbReference type="ChEBI" id="CHEBI:57783"/>
        <dbReference type="ChEBI" id="CHEBI:58121"/>
        <dbReference type="ChEBI" id="CHEBI:58349"/>
        <dbReference type="ChEBI" id="CHEBI:58759"/>
        <dbReference type="EC" id="1.1.1.44"/>
    </reaction>
</comment>
<evidence type="ECO:0000256" key="1">
    <source>
        <dbReference type="ARBA" id="ARBA00008419"/>
    </source>
</evidence>
<dbReference type="UniPathway" id="UPA00115">
    <property type="reaction ID" value="UER00410"/>
</dbReference>
<dbReference type="Gene3D" id="3.40.50.720">
    <property type="entry name" value="NAD(P)-binding Rossmann-like Domain"/>
    <property type="match status" value="1"/>
</dbReference>
<feature type="binding site" description="in other chain" evidence="7">
    <location>
        <begin position="128"/>
        <end position="130"/>
    </location>
    <ligand>
        <name>substrate</name>
        <note>ligand shared between dimeric partners</note>
    </ligand>
</feature>
<evidence type="ECO:0000313" key="12">
    <source>
        <dbReference type="Proteomes" id="UP000501830"/>
    </source>
</evidence>
<keyword evidence="4 9" id="KW-0311">Gluconate utilization</keyword>
<feature type="active site" description="Proton acceptor" evidence="6">
    <location>
        <position position="183"/>
    </location>
</feature>
<dbReference type="RefSeq" id="WP_166063535.1">
    <property type="nucleotide sequence ID" value="NZ_CP049889.1"/>
</dbReference>
<name>A0A6G7WJR2_9LACT</name>
<dbReference type="FunFam" id="1.10.1040.10:FF:000002">
    <property type="entry name" value="6-phosphogluconate dehydrogenase, decarboxylating"/>
    <property type="match status" value="1"/>
</dbReference>
<dbReference type="EMBL" id="CP049889">
    <property type="protein sequence ID" value="QIK52503.1"/>
    <property type="molecule type" value="Genomic_DNA"/>
</dbReference>
<accession>A0A6G7WJR2</accession>
<dbReference type="GO" id="GO:0019521">
    <property type="term" value="P:D-gluconate metabolic process"/>
    <property type="evidence" value="ECO:0007669"/>
    <property type="project" value="UniProtKB-KW"/>
</dbReference>
<dbReference type="InterPro" id="IPR013328">
    <property type="entry name" value="6PGD_dom2"/>
</dbReference>
<dbReference type="EC" id="1.1.1.44" evidence="5 9"/>
<dbReference type="InterPro" id="IPR008927">
    <property type="entry name" value="6-PGluconate_DH-like_C_sf"/>
</dbReference>
<dbReference type="InterPro" id="IPR006184">
    <property type="entry name" value="6PGdom_BS"/>
</dbReference>
<feature type="binding site" description="in other chain" evidence="7">
    <location>
        <begin position="186"/>
        <end position="187"/>
    </location>
    <ligand>
        <name>substrate</name>
        <note>ligand shared between dimeric partners</note>
    </ligand>
</feature>
<feature type="active site" description="Proton donor" evidence="6">
    <location>
        <position position="190"/>
    </location>
</feature>
<protein>
    <recommendedName>
        <fullName evidence="5 9">6-phosphogluconate dehydrogenase, decarboxylating</fullName>
        <ecNumber evidence="5 9">1.1.1.44</ecNumber>
    </recommendedName>
</protein>
<dbReference type="FunFam" id="3.40.50.720:FF:000007">
    <property type="entry name" value="6-phosphogluconate dehydrogenase, decarboxylating"/>
    <property type="match status" value="1"/>
</dbReference>
<feature type="binding site" evidence="8">
    <location>
        <begin position="74"/>
        <end position="76"/>
    </location>
    <ligand>
        <name>NADP(+)</name>
        <dbReference type="ChEBI" id="CHEBI:58349"/>
    </ligand>
</feature>
<dbReference type="NCBIfam" id="TIGR00873">
    <property type="entry name" value="gnd"/>
    <property type="match status" value="1"/>
</dbReference>
<dbReference type="SUPFAM" id="SSF51735">
    <property type="entry name" value="NAD(P)-binding Rossmann-fold domains"/>
    <property type="match status" value="1"/>
</dbReference>
<dbReference type="SUPFAM" id="SSF48179">
    <property type="entry name" value="6-phosphogluconate dehydrogenase C-terminal domain-like"/>
    <property type="match status" value="1"/>
</dbReference>
<evidence type="ECO:0000256" key="2">
    <source>
        <dbReference type="ARBA" id="ARBA00011738"/>
    </source>
</evidence>
<evidence type="ECO:0000256" key="8">
    <source>
        <dbReference type="PIRSR" id="PIRSR000109-3"/>
    </source>
</evidence>
<keyword evidence="3 5" id="KW-0560">Oxidoreductase</keyword>
<keyword evidence="12" id="KW-1185">Reference proteome</keyword>
<feature type="binding site" description="in other chain" evidence="7">
    <location>
        <position position="102"/>
    </location>
    <ligand>
        <name>substrate</name>
        <note>ligand shared between dimeric partners</note>
    </ligand>
</feature>
<dbReference type="PANTHER" id="PTHR11811">
    <property type="entry name" value="6-PHOSPHOGLUCONATE DEHYDROGENASE"/>
    <property type="match status" value="1"/>
</dbReference>
<dbReference type="PRINTS" id="PR00076">
    <property type="entry name" value="6PGDHDRGNASE"/>
</dbReference>
<comment type="pathway">
    <text evidence="5 9">Carbohydrate degradation; pentose phosphate pathway; D-ribulose 5-phosphate from D-glucose 6-phosphate (oxidative stage): step 3/3.</text>
</comment>
<feature type="binding site" evidence="8">
    <location>
        <begin position="33"/>
        <end position="35"/>
    </location>
    <ligand>
        <name>NADP(+)</name>
        <dbReference type="ChEBI" id="CHEBI:58349"/>
    </ligand>
</feature>
<evidence type="ECO:0000256" key="3">
    <source>
        <dbReference type="ARBA" id="ARBA00023002"/>
    </source>
</evidence>
<dbReference type="GO" id="GO:0050661">
    <property type="term" value="F:NADP binding"/>
    <property type="evidence" value="ECO:0007669"/>
    <property type="project" value="InterPro"/>
</dbReference>
<evidence type="ECO:0000313" key="11">
    <source>
        <dbReference type="EMBL" id="QIK52503.1"/>
    </source>
</evidence>
<dbReference type="InterPro" id="IPR006183">
    <property type="entry name" value="Pgluconate_DH"/>
</dbReference>
<dbReference type="Proteomes" id="UP000501830">
    <property type="component" value="Chromosome"/>
</dbReference>
<evidence type="ECO:0000256" key="9">
    <source>
        <dbReference type="RuleBase" id="RU000485"/>
    </source>
</evidence>
<evidence type="ECO:0000256" key="7">
    <source>
        <dbReference type="PIRSR" id="PIRSR000109-2"/>
    </source>
</evidence>
<dbReference type="PIRSF" id="PIRSF000109">
    <property type="entry name" value="6PGD"/>
    <property type="match status" value="1"/>
</dbReference>
<evidence type="ECO:0000256" key="5">
    <source>
        <dbReference type="PIRNR" id="PIRNR000109"/>
    </source>
</evidence>
<dbReference type="InterPro" id="IPR036291">
    <property type="entry name" value="NAD(P)-bd_dom_sf"/>
</dbReference>
<feature type="binding site" evidence="8">
    <location>
        <begin position="10"/>
        <end position="15"/>
    </location>
    <ligand>
        <name>NADP(+)</name>
        <dbReference type="ChEBI" id="CHEBI:58349"/>
    </ligand>
</feature>
<dbReference type="Pfam" id="PF03446">
    <property type="entry name" value="NAD_binding_2"/>
    <property type="match status" value="1"/>
</dbReference>
<dbReference type="AlphaFoldDB" id="A0A6G7WJR2"/>